<name>A0A9P4QR46_9PLEO</name>
<sequence length="128" mass="14885">RAHLIHDIRPYVCTYQDCKLGGELYDTRQDWLQHENSQHRQVFRCPDHTDQTFESAQDYHSHIQDGHMKTKNDIPQRLIVSASESTFHLPDRCCPICDITLETQSAMQSHVARHLERIALFAVPSCVD</sequence>
<dbReference type="SMART" id="SM00355">
    <property type="entry name" value="ZnF_C2H2"/>
    <property type="match status" value="3"/>
</dbReference>
<dbReference type="PANTHER" id="PTHR35391:SF7">
    <property type="entry name" value="C2H2-TYPE DOMAIN-CONTAINING PROTEIN"/>
    <property type="match status" value="1"/>
</dbReference>
<dbReference type="EMBL" id="ML996232">
    <property type="protein sequence ID" value="KAF2729893.1"/>
    <property type="molecule type" value="Genomic_DNA"/>
</dbReference>
<dbReference type="PANTHER" id="PTHR35391">
    <property type="entry name" value="C2H2-TYPE DOMAIN-CONTAINING PROTEIN-RELATED"/>
    <property type="match status" value="1"/>
</dbReference>
<dbReference type="OrthoDB" id="3800350at2759"/>
<protein>
    <recommendedName>
        <fullName evidence="1">C2H2-type domain-containing protein</fullName>
    </recommendedName>
</protein>
<dbReference type="Proteomes" id="UP000799444">
    <property type="component" value="Unassembled WGS sequence"/>
</dbReference>
<feature type="non-terminal residue" evidence="2">
    <location>
        <position position="128"/>
    </location>
</feature>
<evidence type="ECO:0000313" key="2">
    <source>
        <dbReference type="EMBL" id="KAF2729893.1"/>
    </source>
</evidence>
<keyword evidence="3" id="KW-1185">Reference proteome</keyword>
<evidence type="ECO:0000313" key="3">
    <source>
        <dbReference type="Proteomes" id="UP000799444"/>
    </source>
</evidence>
<reference evidence="2" key="1">
    <citation type="journal article" date="2020" name="Stud. Mycol.">
        <title>101 Dothideomycetes genomes: a test case for predicting lifestyles and emergence of pathogens.</title>
        <authorList>
            <person name="Haridas S."/>
            <person name="Albert R."/>
            <person name="Binder M."/>
            <person name="Bloem J."/>
            <person name="Labutti K."/>
            <person name="Salamov A."/>
            <person name="Andreopoulos B."/>
            <person name="Baker S."/>
            <person name="Barry K."/>
            <person name="Bills G."/>
            <person name="Bluhm B."/>
            <person name="Cannon C."/>
            <person name="Castanera R."/>
            <person name="Culley D."/>
            <person name="Daum C."/>
            <person name="Ezra D."/>
            <person name="Gonzalez J."/>
            <person name="Henrissat B."/>
            <person name="Kuo A."/>
            <person name="Liang C."/>
            <person name="Lipzen A."/>
            <person name="Lutzoni F."/>
            <person name="Magnuson J."/>
            <person name="Mondo S."/>
            <person name="Nolan M."/>
            <person name="Ohm R."/>
            <person name="Pangilinan J."/>
            <person name="Park H.-J."/>
            <person name="Ramirez L."/>
            <person name="Alfaro M."/>
            <person name="Sun H."/>
            <person name="Tritt A."/>
            <person name="Yoshinaga Y."/>
            <person name="Zwiers L.-H."/>
            <person name="Turgeon B."/>
            <person name="Goodwin S."/>
            <person name="Spatafora J."/>
            <person name="Crous P."/>
            <person name="Grigoriev I."/>
        </authorList>
    </citation>
    <scope>NUCLEOTIDE SEQUENCE</scope>
    <source>
        <strain evidence="2">CBS 125425</strain>
    </source>
</reference>
<proteinExistence type="predicted"/>
<comment type="caution">
    <text evidence="2">The sequence shown here is derived from an EMBL/GenBank/DDBJ whole genome shotgun (WGS) entry which is preliminary data.</text>
</comment>
<dbReference type="AlphaFoldDB" id="A0A9P4QR46"/>
<feature type="domain" description="C2H2-type" evidence="1">
    <location>
        <begin position="43"/>
        <end position="67"/>
    </location>
</feature>
<dbReference type="InterPro" id="IPR013087">
    <property type="entry name" value="Znf_C2H2_type"/>
</dbReference>
<gene>
    <name evidence="2" type="ORF">EJ04DRAFT_388829</name>
</gene>
<organism evidence="2 3">
    <name type="scientific">Polyplosphaeria fusca</name>
    <dbReference type="NCBI Taxonomy" id="682080"/>
    <lineage>
        <taxon>Eukaryota</taxon>
        <taxon>Fungi</taxon>
        <taxon>Dikarya</taxon>
        <taxon>Ascomycota</taxon>
        <taxon>Pezizomycotina</taxon>
        <taxon>Dothideomycetes</taxon>
        <taxon>Pleosporomycetidae</taxon>
        <taxon>Pleosporales</taxon>
        <taxon>Tetraplosphaeriaceae</taxon>
        <taxon>Polyplosphaeria</taxon>
    </lineage>
</organism>
<feature type="domain" description="C2H2-type" evidence="1">
    <location>
        <begin position="11"/>
        <end position="39"/>
    </location>
</feature>
<feature type="non-terminal residue" evidence="2">
    <location>
        <position position="1"/>
    </location>
</feature>
<evidence type="ECO:0000259" key="1">
    <source>
        <dbReference type="SMART" id="SM00355"/>
    </source>
</evidence>
<accession>A0A9P4QR46</accession>
<feature type="domain" description="C2H2-type" evidence="1">
    <location>
        <begin position="92"/>
        <end position="114"/>
    </location>
</feature>